<keyword evidence="2" id="KW-1003">Cell membrane</keyword>
<dbReference type="Pfam" id="PF07690">
    <property type="entry name" value="MFS_1"/>
    <property type="match status" value="1"/>
</dbReference>
<evidence type="ECO:0000256" key="4">
    <source>
        <dbReference type="ARBA" id="ARBA00022989"/>
    </source>
</evidence>
<dbReference type="AlphaFoldDB" id="A0A061SEQ5"/>
<dbReference type="GO" id="GO:0022857">
    <property type="term" value="F:transmembrane transporter activity"/>
    <property type="evidence" value="ECO:0007669"/>
    <property type="project" value="InterPro"/>
</dbReference>
<keyword evidence="3 6" id="KW-0812">Transmembrane</keyword>
<evidence type="ECO:0000256" key="2">
    <source>
        <dbReference type="ARBA" id="ARBA00022475"/>
    </source>
</evidence>
<organism evidence="8">
    <name type="scientific">Tetraselmis sp. GSL018</name>
    <dbReference type="NCBI Taxonomy" id="582737"/>
    <lineage>
        <taxon>Eukaryota</taxon>
        <taxon>Viridiplantae</taxon>
        <taxon>Chlorophyta</taxon>
        <taxon>core chlorophytes</taxon>
        <taxon>Chlorodendrophyceae</taxon>
        <taxon>Chlorodendrales</taxon>
        <taxon>Chlorodendraceae</taxon>
        <taxon>Tetraselmis</taxon>
    </lineage>
</organism>
<dbReference type="InterPro" id="IPR001958">
    <property type="entry name" value="Tet-R_TetA/multi-R_MdtG-like"/>
</dbReference>
<gene>
    <name evidence="8" type="ORF">TSPGSL018_4922</name>
</gene>
<name>A0A061SEQ5_9CHLO</name>
<feature type="transmembrane region" description="Helical" evidence="6">
    <location>
        <begin position="204"/>
        <end position="222"/>
    </location>
</feature>
<feature type="transmembrane region" description="Helical" evidence="6">
    <location>
        <begin position="293"/>
        <end position="313"/>
    </location>
</feature>
<accession>A0A061SEQ5</accession>
<dbReference type="PRINTS" id="PR01035">
    <property type="entry name" value="TCRTETA"/>
</dbReference>
<sequence length="385" mass="38446">RVWPVALCQGLSGLSLGMIVPLLPQLVGVLGLSVQDYGFATSVYGATRMMGNYPAAALCELGRVPVLSTSLGLIGASFAGLTAIKGAMGLVACRAVAGFGMSGSMTSSTAYAVDVSNVLNRARTVAPVTGAFAAGATVGPMVAGYLSSVTTMNGTFLASAAVLCAAAGASRLGIPETARRTAAPTASMGQTDWQKWAAIMREPGVPAVVGLTAIFNMIYSGAQITLLPMMLTQNLGWGVAGIGMMFSGMNFINAGGAPAVGRIADRIGPQILLGPACLGIAGALAVLPQAQDLSLLVPAAGVWALGNTVMMTLPQTFISSAVRPEMRVQAIALLRTAGDLGFLFGGACTGSLAAATSLGTALAGTGALIGAAGGLFTAKMMLPVA</sequence>
<proteinExistence type="predicted"/>
<evidence type="ECO:0000256" key="3">
    <source>
        <dbReference type="ARBA" id="ARBA00022692"/>
    </source>
</evidence>
<feature type="non-terminal residue" evidence="8">
    <location>
        <position position="1"/>
    </location>
</feature>
<feature type="transmembrane region" description="Helical" evidence="6">
    <location>
        <begin position="361"/>
        <end position="382"/>
    </location>
</feature>
<keyword evidence="4 6" id="KW-1133">Transmembrane helix</keyword>
<dbReference type="InterPro" id="IPR050189">
    <property type="entry name" value="MFS_Efflux_Transporters"/>
</dbReference>
<dbReference type="InterPro" id="IPR011701">
    <property type="entry name" value="MFS"/>
</dbReference>
<feature type="domain" description="Major facilitator superfamily (MFS) profile" evidence="7">
    <location>
        <begin position="1"/>
        <end position="385"/>
    </location>
</feature>
<feature type="transmembrane region" description="Helical" evidence="6">
    <location>
        <begin position="267"/>
        <end position="287"/>
    </location>
</feature>
<feature type="transmembrane region" description="Helical" evidence="6">
    <location>
        <begin position="333"/>
        <end position="355"/>
    </location>
</feature>
<dbReference type="PANTHER" id="PTHR43124:SF3">
    <property type="entry name" value="CHLORAMPHENICOL EFFLUX PUMP RV0191"/>
    <property type="match status" value="1"/>
</dbReference>
<evidence type="ECO:0000256" key="1">
    <source>
        <dbReference type="ARBA" id="ARBA00004651"/>
    </source>
</evidence>
<dbReference type="SUPFAM" id="SSF103473">
    <property type="entry name" value="MFS general substrate transporter"/>
    <property type="match status" value="1"/>
</dbReference>
<protein>
    <submittedName>
        <fullName evidence="8">Tetracycline resistance class</fullName>
    </submittedName>
</protein>
<keyword evidence="5 6" id="KW-0472">Membrane</keyword>
<evidence type="ECO:0000256" key="6">
    <source>
        <dbReference type="SAM" id="Phobius"/>
    </source>
</evidence>
<dbReference type="InterPro" id="IPR020846">
    <property type="entry name" value="MFS_dom"/>
</dbReference>
<reference evidence="8" key="1">
    <citation type="submission" date="2014-05" db="EMBL/GenBank/DDBJ databases">
        <title>The transcriptome of the halophilic microalga Tetraselmis sp. GSL018 isolated from the Great Salt Lake, Utah.</title>
        <authorList>
            <person name="Jinkerson R.E."/>
            <person name="D'Adamo S."/>
            <person name="Posewitz M.C."/>
        </authorList>
    </citation>
    <scope>NUCLEOTIDE SEQUENCE</scope>
    <source>
        <strain evidence="8">GSL018</strain>
    </source>
</reference>
<dbReference type="EMBL" id="GBEZ01002262">
    <property type="protein sequence ID" value="JAC82773.1"/>
    <property type="molecule type" value="Transcribed_RNA"/>
</dbReference>
<dbReference type="PROSITE" id="PS50850">
    <property type="entry name" value="MFS"/>
    <property type="match status" value="1"/>
</dbReference>
<evidence type="ECO:0000256" key="5">
    <source>
        <dbReference type="ARBA" id="ARBA00023136"/>
    </source>
</evidence>
<dbReference type="PANTHER" id="PTHR43124">
    <property type="entry name" value="PURINE EFFLUX PUMP PBUE"/>
    <property type="match status" value="1"/>
</dbReference>
<evidence type="ECO:0000313" key="8">
    <source>
        <dbReference type="EMBL" id="JAC82773.1"/>
    </source>
</evidence>
<feature type="transmembrane region" description="Helical" evidence="6">
    <location>
        <begin position="234"/>
        <end position="255"/>
    </location>
</feature>
<comment type="subcellular location">
    <subcellularLocation>
        <location evidence="1">Cell membrane</location>
        <topology evidence="1">Multi-pass membrane protein</topology>
    </subcellularLocation>
</comment>
<dbReference type="GO" id="GO:0005886">
    <property type="term" value="C:plasma membrane"/>
    <property type="evidence" value="ECO:0007669"/>
    <property type="project" value="UniProtKB-SubCell"/>
</dbReference>
<feature type="non-terminal residue" evidence="8">
    <location>
        <position position="385"/>
    </location>
</feature>
<dbReference type="InterPro" id="IPR036259">
    <property type="entry name" value="MFS_trans_sf"/>
</dbReference>
<dbReference type="Gene3D" id="1.20.1250.20">
    <property type="entry name" value="MFS general substrate transporter like domains"/>
    <property type="match status" value="1"/>
</dbReference>
<evidence type="ECO:0000259" key="7">
    <source>
        <dbReference type="PROSITE" id="PS50850"/>
    </source>
</evidence>